<gene>
    <name evidence="1" type="ORF">TM448A07712_0009</name>
</gene>
<evidence type="ECO:0000313" key="1">
    <source>
        <dbReference type="EMBL" id="QJA55209.1"/>
    </source>
</evidence>
<sequence length="66" mass="8072">MKFEYLKFWLRWHWLPYKETTVCDTSYRWLCFELRLDGLHRAVANIHRHKVEYDLQDGGTGSAARR</sequence>
<accession>A0A6H2A683</accession>
<reference evidence="1" key="1">
    <citation type="submission" date="2020-03" db="EMBL/GenBank/DDBJ databases">
        <title>The deep terrestrial virosphere.</title>
        <authorList>
            <person name="Holmfeldt K."/>
            <person name="Nilsson E."/>
            <person name="Simone D."/>
            <person name="Lopez-Fernandez M."/>
            <person name="Wu X."/>
            <person name="de Brujin I."/>
            <person name="Lundin D."/>
            <person name="Andersson A."/>
            <person name="Bertilsson S."/>
            <person name="Dopson M."/>
        </authorList>
    </citation>
    <scope>NUCLEOTIDE SEQUENCE</scope>
    <source>
        <strain evidence="1">TM448A07712</strain>
    </source>
</reference>
<proteinExistence type="predicted"/>
<organism evidence="1">
    <name type="scientific">viral metagenome</name>
    <dbReference type="NCBI Taxonomy" id="1070528"/>
    <lineage>
        <taxon>unclassified sequences</taxon>
        <taxon>metagenomes</taxon>
        <taxon>organismal metagenomes</taxon>
    </lineage>
</organism>
<dbReference type="EMBL" id="MT144577">
    <property type="protein sequence ID" value="QJA55209.1"/>
    <property type="molecule type" value="Genomic_DNA"/>
</dbReference>
<protein>
    <submittedName>
        <fullName evidence="1">Uncharacterized protein</fullName>
    </submittedName>
</protein>
<name>A0A6H2A683_9ZZZZ</name>
<dbReference type="AlphaFoldDB" id="A0A6H2A683"/>